<proteinExistence type="predicted"/>
<evidence type="ECO:0000313" key="1">
    <source>
        <dbReference type="EMBL" id="CAH6090808.1"/>
    </source>
</evidence>
<dbReference type="AlphaFoldDB" id="A0A9P0V4F8"/>
<dbReference type="InterPro" id="IPR031810">
    <property type="entry name" value="YjeJ-like"/>
</dbReference>
<gene>
    <name evidence="1" type="ORF">AN2335V1_2556</name>
</gene>
<sequence>MQGTFIGFNTAGITFEERFLALLLKVKKENGFCEIYYLQAPVLADLLLILQSRMAVVFQRLENQGEAYKDELITYNEALVAHIPQVETAEIQQPSPERRIMSITLKPGETQSTLILVFQDEQISTLCIDDLQIEALIIGIQQALKTVGDLELVKYLSSNMDFLMCYTVDLTTQPNIDYQQYPQEEWKLNLFSHYLGVLYCCETEEGKKIVSGAVVKTSVPHLSELENNIVMQLIEKSPKLKAMHAELAPCQIFSTIIPSQPGRMLSLEECLRPLHAFYLEKKAELSA</sequence>
<dbReference type="EMBL" id="CAJOXS020000002">
    <property type="protein sequence ID" value="CAH6090808.1"/>
    <property type="molecule type" value="Genomic_DNA"/>
</dbReference>
<organism evidence="1 2">
    <name type="scientific">Klebsiella variicola</name>
    <dbReference type="NCBI Taxonomy" id="244366"/>
    <lineage>
        <taxon>Bacteria</taxon>
        <taxon>Pseudomonadati</taxon>
        <taxon>Pseudomonadota</taxon>
        <taxon>Gammaproteobacteria</taxon>
        <taxon>Enterobacterales</taxon>
        <taxon>Enterobacteriaceae</taxon>
        <taxon>Klebsiella/Raoultella group</taxon>
        <taxon>Klebsiella</taxon>
        <taxon>Klebsiella pneumoniae complex</taxon>
    </lineage>
</organism>
<dbReference type="Pfam" id="PF15922">
    <property type="entry name" value="YjeJ"/>
    <property type="match status" value="1"/>
</dbReference>
<dbReference type="Proteomes" id="UP000789617">
    <property type="component" value="Unassembled WGS sequence"/>
</dbReference>
<accession>A0A9P0V4F8</accession>
<keyword evidence="2" id="KW-1185">Reference proteome</keyword>
<name>A0A9P0V4F8_KLEVA</name>
<reference evidence="1" key="1">
    <citation type="submission" date="2022-05" db="EMBL/GenBank/DDBJ databases">
        <authorList>
            <person name="Alioto T."/>
            <person name="Alioto T."/>
            <person name="Gomez Garrido J."/>
        </authorList>
    </citation>
    <scope>NUCLEOTIDE SEQUENCE</scope>
    <source>
        <strain evidence="1">0</strain>
    </source>
</reference>
<dbReference type="RefSeq" id="WP_071583332.1">
    <property type="nucleotide sequence ID" value="NZ_BQTS01000004.1"/>
</dbReference>
<evidence type="ECO:0000313" key="2">
    <source>
        <dbReference type="Proteomes" id="UP000789617"/>
    </source>
</evidence>
<protein>
    <submittedName>
        <fullName evidence="1">Uncharacterized protein</fullName>
    </submittedName>
</protein>
<comment type="caution">
    <text evidence="1">The sequence shown here is derived from an EMBL/GenBank/DDBJ whole genome shotgun (WGS) entry which is preliminary data.</text>
</comment>